<protein>
    <recommendedName>
        <fullName evidence="1">Alpha/beta hydrolase fold-3 domain-containing protein</fullName>
    </recommendedName>
</protein>
<evidence type="ECO:0000313" key="2">
    <source>
        <dbReference type="EMBL" id="KAK1681755.1"/>
    </source>
</evidence>
<evidence type="ECO:0000313" key="3">
    <source>
        <dbReference type="Proteomes" id="UP001231189"/>
    </source>
</evidence>
<dbReference type="InterPro" id="IPR029058">
    <property type="entry name" value="AB_hydrolase_fold"/>
</dbReference>
<dbReference type="Proteomes" id="UP001231189">
    <property type="component" value="Unassembled WGS sequence"/>
</dbReference>
<name>A0AAD8TF41_LOLMU</name>
<evidence type="ECO:0000259" key="1">
    <source>
        <dbReference type="Pfam" id="PF07859"/>
    </source>
</evidence>
<gene>
    <name evidence="2" type="ORF">QYE76_042603</name>
</gene>
<sequence length="75" mass="8409">MGHMLVVAAERGFFRDRNVEYAERMKAMGKDVELVVFVGQGHRFFGVIPLWTLTASCCESSGDSWRNGKPDEVSV</sequence>
<proteinExistence type="predicted"/>
<reference evidence="2" key="1">
    <citation type="submission" date="2023-07" db="EMBL/GenBank/DDBJ databases">
        <title>A chromosome-level genome assembly of Lolium multiflorum.</title>
        <authorList>
            <person name="Chen Y."/>
            <person name="Copetti D."/>
            <person name="Kolliker R."/>
            <person name="Studer B."/>
        </authorList>
    </citation>
    <scope>NUCLEOTIDE SEQUENCE</scope>
    <source>
        <strain evidence="2">02402/16</strain>
        <tissue evidence="2">Leaf</tissue>
    </source>
</reference>
<feature type="domain" description="Alpha/beta hydrolase fold-3" evidence="1">
    <location>
        <begin position="3"/>
        <end position="45"/>
    </location>
</feature>
<dbReference type="AlphaFoldDB" id="A0AAD8TF41"/>
<accession>A0AAD8TF41</accession>
<dbReference type="SUPFAM" id="SSF53474">
    <property type="entry name" value="alpha/beta-Hydrolases"/>
    <property type="match status" value="1"/>
</dbReference>
<comment type="caution">
    <text evidence="2">The sequence shown here is derived from an EMBL/GenBank/DDBJ whole genome shotgun (WGS) entry which is preliminary data.</text>
</comment>
<dbReference type="GO" id="GO:0016787">
    <property type="term" value="F:hydrolase activity"/>
    <property type="evidence" value="ECO:0007669"/>
    <property type="project" value="InterPro"/>
</dbReference>
<organism evidence="2 3">
    <name type="scientific">Lolium multiflorum</name>
    <name type="common">Italian ryegrass</name>
    <name type="synonym">Lolium perenne subsp. multiflorum</name>
    <dbReference type="NCBI Taxonomy" id="4521"/>
    <lineage>
        <taxon>Eukaryota</taxon>
        <taxon>Viridiplantae</taxon>
        <taxon>Streptophyta</taxon>
        <taxon>Embryophyta</taxon>
        <taxon>Tracheophyta</taxon>
        <taxon>Spermatophyta</taxon>
        <taxon>Magnoliopsida</taxon>
        <taxon>Liliopsida</taxon>
        <taxon>Poales</taxon>
        <taxon>Poaceae</taxon>
        <taxon>BOP clade</taxon>
        <taxon>Pooideae</taxon>
        <taxon>Poodae</taxon>
        <taxon>Poeae</taxon>
        <taxon>Poeae Chloroplast Group 2 (Poeae type)</taxon>
        <taxon>Loliodinae</taxon>
        <taxon>Loliinae</taxon>
        <taxon>Lolium</taxon>
    </lineage>
</organism>
<keyword evidence="3" id="KW-1185">Reference proteome</keyword>
<dbReference type="EMBL" id="JAUUTY010000002">
    <property type="protein sequence ID" value="KAK1681755.1"/>
    <property type="molecule type" value="Genomic_DNA"/>
</dbReference>
<dbReference type="Gene3D" id="3.40.50.1820">
    <property type="entry name" value="alpha/beta hydrolase"/>
    <property type="match status" value="1"/>
</dbReference>
<dbReference type="Pfam" id="PF07859">
    <property type="entry name" value="Abhydrolase_3"/>
    <property type="match status" value="1"/>
</dbReference>
<dbReference type="InterPro" id="IPR013094">
    <property type="entry name" value="AB_hydrolase_3"/>
</dbReference>